<dbReference type="EMBL" id="JXRA01000074">
    <property type="protein sequence ID" value="KIO76112.1"/>
    <property type="molecule type" value="Genomic_DNA"/>
</dbReference>
<evidence type="ECO:0000256" key="3">
    <source>
        <dbReference type="ARBA" id="ARBA00022777"/>
    </source>
</evidence>
<dbReference type="InterPro" id="IPR043129">
    <property type="entry name" value="ATPase_NBD"/>
</dbReference>
<dbReference type="GO" id="GO:0016773">
    <property type="term" value="F:phosphotransferase activity, alcohol group as acceptor"/>
    <property type="evidence" value="ECO:0007669"/>
    <property type="project" value="InterPro"/>
</dbReference>
<dbReference type="PROSITE" id="PS00445">
    <property type="entry name" value="FGGY_KINASES_2"/>
    <property type="match status" value="1"/>
</dbReference>
<accession>A0A0D0GFN1</accession>
<dbReference type="PROSITE" id="PS00933">
    <property type="entry name" value="FGGY_KINASES_1"/>
    <property type="match status" value="1"/>
</dbReference>
<evidence type="ECO:0000256" key="2">
    <source>
        <dbReference type="ARBA" id="ARBA00022679"/>
    </source>
</evidence>
<reference evidence="7 8" key="1">
    <citation type="submission" date="2015-01" db="EMBL/GenBank/DDBJ databases">
        <title>Draft genome sequence of Pedobacter sp. NL19 isolated from sludge of an effluent treatment pond in an abandoned uranium mine.</title>
        <authorList>
            <person name="Santos T."/>
            <person name="Caetano T."/>
            <person name="Covas C."/>
            <person name="Cruz A."/>
            <person name="Mendo S."/>
        </authorList>
    </citation>
    <scope>NUCLEOTIDE SEQUENCE [LARGE SCALE GENOMIC DNA]</scope>
    <source>
        <strain evidence="7 8">NL19</strain>
    </source>
</reference>
<evidence type="ECO:0000313" key="8">
    <source>
        <dbReference type="Proteomes" id="UP000032049"/>
    </source>
</evidence>
<name>A0A0D0GFN1_9SPHI</name>
<evidence type="ECO:0000259" key="6">
    <source>
        <dbReference type="Pfam" id="PF02782"/>
    </source>
</evidence>
<keyword evidence="2 4" id="KW-0808">Transferase</keyword>
<keyword evidence="3 4" id="KW-0418">Kinase</keyword>
<dbReference type="Pfam" id="PF00370">
    <property type="entry name" value="FGGY_N"/>
    <property type="match status" value="1"/>
</dbReference>
<evidence type="ECO:0000313" key="7">
    <source>
        <dbReference type="EMBL" id="KIO76112.1"/>
    </source>
</evidence>
<dbReference type="PIRSF" id="PIRSF000538">
    <property type="entry name" value="GlpK"/>
    <property type="match status" value="1"/>
</dbReference>
<dbReference type="OrthoDB" id="9805576at2"/>
<dbReference type="InterPro" id="IPR000577">
    <property type="entry name" value="Carb_kinase_FGGY"/>
</dbReference>
<dbReference type="InterPro" id="IPR018483">
    <property type="entry name" value="Carb_kinase_FGGY_CS"/>
</dbReference>
<keyword evidence="8" id="KW-1185">Reference proteome</keyword>
<dbReference type="PANTHER" id="PTHR43095">
    <property type="entry name" value="SUGAR KINASE"/>
    <property type="match status" value="1"/>
</dbReference>
<organism evidence="7 8">
    <name type="scientific">Pedobacter lusitanus</name>
    <dbReference type="NCBI Taxonomy" id="1503925"/>
    <lineage>
        <taxon>Bacteria</taxon>
        <taxon>Pseudomonadati</taxon>
        <taxon>Bacteroidota</taxon>
        <taxon>Sphingobacteriia</taxon>
        <taxon>Sphingobacteriales</taxon>
        <taxon>Sphingobacteriaceae</taxon>
        <taxon>Pedobacter</taxon>
    </lineage>
</organism>
<feature type="domain" description="Carbohydrate kinase FGGY N-terminal" evidence="5">
    <location>
        <begin position="3"/>
        <end position="243"/>
    </location>
</feature>
<comment type="caution">
    <text evidence="7">The sequence shown here is derived from an EMBL/GenBank/DDBJ whole genome shotgun (WGS) entry which is preliminary data.</text>
</comment>
<gene>
    <name evidence="7" type="ORF">TH53_16880</name>
</gene>
<dbReference type="InterPro" id="IPR018485">
    <property type="entry name" value="FGGY_C"/>
</dbReference>
<dbReference type="GO" id="GO:0005975">
    <property type="term" value="P:carbohydrate metabolic process"/>
    <property type="evidence" value="ECO:0007669"/>
    <property type="project" value="InterPro"/>
</dbReference>
<sequence length="498" mass="54386">MQYILGTDIGTGSTKAVAVGTDHRAFDSSQYFYPTNVDQPGYSEQDPELIWQAFQQSITTIVSRLKSAPAAISLSCAMHSLIAVDEDGKALAPMMTWADSRSTAVAYSLLASGLGTALYKATGTPVHSMSPLCKIIWIRENQPEFFKSVYKFISIKEYIWYRLFGVFEVDHSVASCTGLMDVNTLLWHPEALAAAGIRPAQLSALVSTNHLRKNTDTLAVLPLLAKETPFVIGATDGCLANLGTGAIQPGIAALTIGTSGALRVAGNTAVVNEKAMNFSYRLDEQIFINGGPVNNGGVALKWHLKNIFQKTELKREDYDEALGKIESILPGASGLIFLPYLQGERAPIWDSKSCGTFFGMHLNHQTPHFTRAVIEGICFALNDVLQSLTASGQEIRQLNVSGGFVTSAIWLQIMADITGKKLLLYSAEDASAVGAAYLAFKTIGLSADYPQPDQLNLTYIEPDEKNHLVYQQVFGFYKKIYGQLKEVMHEMYDLNNPS</sequence>
<dbReference type="InterPro" id="IPR018484">
    <property type="entry name" value="FGGY_N"/>
</dbReference>
<proteinExistence type="inferred from homology"/>
<dbReference type="SUPFAM" id="SSF53067">
    <property type="entry name" value="Actin-like ATPase domain"/>
    <property type="match status" value="2"/>
</dbReference>
<dbReference type="Pfam" id="PF02782">
    <property type="entry name" value="FGGY_C"/>
    <property type="match status" value="1"/>
</dbReference>
<dbReference type="RefSeq" id="WP_041883551.1">
    <property type="nucleotide sequence ID" value="NZ_CP157278.1"/>
</dbReference>
<evidence type="ECO:0000256" key="1">
    <source>
        <dbReference type="ARBA" id="ARBA00009156"/>
    </source>
</evidence>
<feature type="domain" description="Carbohydrate kinase FGGY C-terminal" evidence="6">
    <location>
        <begin position="252"/>
        <end position="440"/>
    </location>
</feature>
<dbReference type="Gene3D" id="3.30.420.40">
    <property type="match status" value="2"/>
</dbReference>
<dbReference type="CDD" id="cd07770">
    <property type="entry name" value="ASKHA_NBD_FGGY_GntK"/>
    <property type="match status" value="1"/>
</dbReference>
<dbReference type="AlphaFoldDB" id="A0A0D0GFN1"/>
<dbReference type="GO" id="GO:0016301">
    <property type="term" value="F:kinase activity"/>
    <property type="evidence" value="ECO:0007669"/>
    <property type="project" value="UniProtKB-KW"/>
</dbReference>
<dbReference type="InterPro" id="IPR050406">
    <property type="entry name" value="FGGY_Carb_Kinase"/>
</dbReference>
<dbReference type="Proteomes" id="UP000032049">
    <property type="component" value="Unassembled WGS sequence"/>
</dbReference>
<comment type="similarity">
    <text evidence="1 4">Belongs to the FGGY kinase family.</text>
</comment>
<evidence type="ECO:0000256" key="4">
    <source>
        <dbReference type="RuleBase" id="RU003733"/>
    </source>
</evidence>
<protein>
    <submittedName>
        <fullName evidence="7">Gluconokinase</fullName>
    </submittedName>
</protein>
<dbReference type="STRING" id="1503925.TH53_16880"/>
<dbReference type="PANTHER" id="PTHR43095:SF2">
    <property type="entry name" value="GLUCONOKINASE"/>
    <property type="match status" value="1"/>
</dbReference>
<evidence type="ECO:0000259" key="5">
    <source>
        <dbReference type="Pfam" id="PF00370"/>
    </source>
</evidence>